<geneLocation type="plasmid" evidence="1 2">
    <name>pSE-12228-03</name>
</geneLocation>
<name>A0A0H2VK98_STAES</name>
<dbReference type="KEGG" id="sep:SE_p302"/>
<gene>
    <name evidence="1" type="ordered locus">SE_p302</name>
</gene>
<dbReference type="EMBL" id="AE015932">
    <property type="protein sequence ID" value="AAO06158.1"/>
    <property type="molecule type" value="Genomic_DNA"/>
</dbReference>
<accession>A0A0H2VK98</accession>
<dbReference type="PATRIC" id="fig|176280.10.peg.2416"/>
<dbReference type="AlphaFoldDB" id="A0A0H2VK98"/>
<proteinExistence type="predicted"/>
<dbReference type="Proteomes" id="UP000001411">
    <property type="component" value="Plasmid pSE-12228-03"/>
</dbReference>
<dbReference type="HOGENOM" id="CLU_2755905_0_0_9"/>
<keyword evidence="1" id="KW-0614">Plasmid</keyword>
<evidence type="ECO:0000313" key="2">
    <source>
        <dbReference type="Proteomes" id="UP000001411"/>
    </source>
</evidence>
<protein>
    <submittedName>
        <fullName evidence="1">Uncharacterized protein</fullName>
    </submittedName>
</protein>
<organism evidence="1 2">
    <name type="scientific">Staphylococcus epidermidis (strain ATCC 12228 / FDA PCI 1200)</name>
    <dbReference type="NCBI Taxonomy" id="176280"/>
    <lineage>
        <taxon>Bacteria</taxon>
        <taxon>Bacillati</taxon>
        <taxon>Bacillota</taxon>
        <taxon>Bacilli</taxon>
        <taxon>Bacillales</taxon>
        <taxon>Staphylococcaceae</taxon>
        <taxon>Staphylococcus</taxon>
    </lineage>
</organism>
<reference evidence="1 2" key="1">
    <citation type="journal article" date="2003" name="Mol. Microbiol.">
        <title>Genome-based analysis of virulence genes in a non-biofilm-forming Staphylococcus epidermidis strain (ATCC 12228).</title>
        <authorList>
            <person name="Zhang Y.Q."/>
            <person name="Ren S.X."/>
            <person name="Li H.L."/>
            <person name="Wang Y.X."/>
            <person name="Fu G."/>
            <person name="Yang J."/>
            <person name="Qin Z.Q."/>
            <person name="Miao Y.G."/>
            <person name="Wang W.Y."/>
            <person name="Chen R.S."/>
            <person name="Shen Y."/>
            <person name="Chen Z."/>
            <person name="Yuan Z.H."/>
            <person name="Zhao G.P."/>
            <person name="Qu D."/>
            <person name="Danchin A."/>
            <person name="Wen Y.M."/>
        </authorList>
    </citation>
    <scope>NUCLEOTIDE SEQUENCE [LARGE SCALE GENOMIC DNA]</scope>
    <source>
        <strain evidence="2">ATCC 12228 / FDA PCI 1200</strain>
        <plasmid evidence="1 2">pSE-12228-03</plasmid>
    </source>
</reference>
<sequence>MNRELESVVFTVLSLFGHDDENVEINETLNRLQHQSRTDEPTHKNNLAIFDSFKKLENLLTHDERFKEYF</sequence>
<evidence type="ECO:0000313" key="1">
    <source>
        <dbReference type="EMBL" id="AAO06158.1"/>
    </source>
</evidence>